<evidence type="ECO:0000256" key="2">
    <source>
        <dbReference type="ARBA" id="ARBA00022448"/>
    </source>
</evidence>
<dbReference type="Proteomes" id="UP000216752">
    <property type="component" value="Chromosome"/>
</dbReference>
<dbReference type="Pfam" id="PF00083">
    <property type="entry name" value="Sugar_tr"/>
    <property type="match status" value="1"/>
</dbReference>
<feature type="domain" description="Major facilitator superfamily (MFS) profile" evidence="7">
    <location>
        <begin position="17"/>
        <end position="393"/>
    </location>
</feature>
<dbReference type="EMBL" id="CP155573">
    <property type="protein sequence ID" value="XFO69203.1"/>
    <property type="molecule type" value="Genomic_DNA"/>
</dbReference>
<keyword evidence="4 6" id="KW-1133">Transmembrane helix</keyword>
<evidence type="ECO:0000256" key="6">
    <source>
        <dbReference type="SAM" id="Phobius"/>
    </source>
</evidence>
<feature type="transmembrane region" description="Helical" evidence="6">
    <location>
        <begin position="342"/>
        <end position="362"/>
    </location>
</feature>
<protein>
    <submittedName>
        <fullName evidence="8">Multidrug resistance protein MdtG</fullName>
    </submittedName>
</protein>
<dbReference type="InterPro" id="IPR005828">
    <property type="entry name" value="MFS_sugar_transport-like"/>
</dbReference>
<keyword evidence="2" id="KW-0813">Transport</keyword>
<dbReference type="PANTHER" id="PTHR23518:SF2">
    <property type="entry name" value="MAJOR FACILITATOR SUPERFAMILY TRANSPORTER"/>
    <property type="match status" value="1"/>
</dbReference>
<keyword evidence="5 6" id="KW-0472">Membrane</keyword>
<evidence type="ECO:0000256" key="4">
    <source>
        <dbReference type="ARBA" id="ARBA00022989"/>
    </source>
</evidence>
<feature type="transmembrane region" description="Helical" evidence="6">
    <location>
        <begin position="281"/>
        <end position="297"/>
    </location>
</feature>
<feature type="transmembrane region" description="Helical" evidence="6">
    <location>
        <begin position="303"/>
        <end position="322"/>
    </location>
</feature>
<reference evidence="8" key="1">
    <citation type="submission" date="2024-05" db="EMBL/GenBank/DDBJ databases">
        <title>Isolation and characterization of Sporomusa carbonis sp. nov., a carboxydotrophic hydrogenogen in the genus of Sporomusa isolated from a charcoal burning pile.</title>
        <authorList>
            <person name="Boeer T."/>
            <person name="Rosenbaum F."/>
            <person name="Eysell L."/>
            <person name="Mueller V."/>
            <person name="Daniel R."/>
            <person name="Poehlein A."/>
        </authorList>
    </citation>
    <scope>NUCLEOTIDE SEQUENCE [LARGE SCALE GENOMIC DNA]</scope>
    <source>
        <strain evidence="8">DSM 10669</strain>
    </source>
</reference>
<proteinExistence type="predicted"/>
<dbReference type="Pfam" id="PF07690">
    <property type="entry name" value="MFS_1"/>
    <property type="match status" value="1"/>
</dbReference>
<name>A0ABZ3IUM9_9FIRM</name>
<evidence type="ECO:0000256" key="1">
    <source>
        <dbReference type="ARBA" id="ARBA00004651"/>
    </source>
</evidence>
<evidence type="ECO:0000256" key="5">
    <source>
        <dbReference type="ARBA" id="ARBA00023136"/>
    </source>
</evidence>
<feature type="transmembrane region" description="Helical" evidence="6">
    <location>
        <begin position="175"/>
        <end position="194"/>
    </location>
</feature>
<evidence type="ECO:0000259" key="7">
    <source>
        <dbReference type="PROSITE" id="PS50850"/>
    </source>
</evidence>
<comment type="subcellular location">
    <subcellularLocation>
        <location evidence="1">Cell membrane</location>
        <topology evidence="1">Multi-pass membrane protein</topology>
    </subcellularLocation>
</comment>
<dbReference type="InterPro" id="IPR020846">
    <property type="entry name" value="MFS_dom"/>
</dbReference>
<evidence type="ECO:0000256" key="3">
    <source>
        <dbReference type="ARBA" id="ARBA00022692"/>
    </source>
</evidence>
<keyword evidence="3 6" id="KW-0812">Transmembrane</keyword>
<feature type="transmembrane region" description="Helical" evidence="6">
    <location>
        <begin position="244"/>
        <end position="269"/>
    </location>
</feature>
<dbReference type="InterPro" id="IPR036259">
    <property type="entry name" value="MFS_trans_sf"/>
</dbReference>
<evidence type="ECO:0000313" key="8">
    <source>
        <dbReference type="EMBL" id="XFO69203.1"/>
    </source>
</evidence>
<keyword evidence="9" id="KW-1185">Reference proteome</keyword>
<feature type="transmembrane region" description="Helical" evidence="6">
    <location>
        <begin position="148"/>
        <end position="169"/>
    </location>
</feature>
<evidence type="ECO:0000313" key="9">
    <source>
        <dbReference type="Proteomes" id="UP000216752"/>
    </source>
</evidence>
<dbReference type="SUPFAM" id="SSF103473">
    <property type="entry name" value="MFS general substrate transporter"/>
    <property type="match status" value="1"/>
</dbReference>
<feature type="transmembrane region" description="Helical" evidence="6">
    <location>
        <begin position="215"/>
        <end position="232"/>
    </location>
</feature>
<gene>
    <name evidence="8" type="primary">mdtG</name>
    <name evidence="8" type="ORF">SPSIL_054340</name>
</gene>
<organism evidence="8 9">
    <name type="scientific">Sporomusa silvacetica DSM 10669</name>
    <dbReference type="NCBI Taxonomy" id="1123289"/>
    <lineage>
        <taxon>Bacteria</taxon>
        <taxon>Bacillati</taxon>
        <taxon>Bacillota</taxon>
        <taxon>Negativicutes</taxon>
        <taxon>Selenomonadales</taxon>
        <taxon>Sporomusaceae</taxon>
        <taxon>Sporomusa</taxon>
    </lineage>
</organism>
<dbReference type="PANTHER" id="PTHR23518">
    <property type="entry name" value="C-METHYLTRANSFERASE"/>
    <property type="match status" value="1"/>
</dbReference>
<dbReference type="CDD" id="cd17370">
    <property type="entry name" value="MFS_MJ1317_like"/>
    <property type="match status" value="1"/>
</dbReference>
<dbReference type="InterPro" id="IPR011701">
    <property type="entry name" value="MFS"/>
</dbReference>
<dbReference type="PROSITE" id="PS50850">
    <property type="entry name" value="MFS"/>
    <property type="match status" value="1"/>
</dbReference>
<sequence>MRIENKLKKKVLGLERNIFFTGITSFFTDTTTKMIYAVMPLFLLSLGATKTELSLIEGIAESTASIIKALSGFWSDKIGKNKPFMVVGYAFTAVISPLFSVVTSPLQVLALRFSERIGKGIRTAPRDSLIAGTAGEGERGKGFGFHKAMDNSGAIVGPLLAFAILSVFPGDYRKVFLFSVVPGILGVLTIIVFVKEAKRHKAELARKISLNDFSSRYYLFLGIAFLFALGNSTDALLLIKANDIGIKAVFIPLVYLIFNSVSVIFAVPMGMLSDKFGRERLIIFGYLLYSIIYLGFGSANDKIIVILLFALYGLYSAATDGVQKALVADLIDRDKRGTGLGLYNCLIGITLLPASVIAGVLYDKVDNQAPFYFGSAMALLAAILMGIFFGKKTKVQ</sequence>
<accession>A0ABZ3IUM9</accession>
<feature type="transmembrane region" description="Helical" evidence="6">
    <location>
        <begin position="368"/>
        <end position="390"/>
    </location>
</feature>
<dbReference type="RefSeq" id="WP_094603587.1">
    <property type="nucleotide sequence ID" value="NZ_CP155573.1"/>
</dbReference>
<dbReference type="Gene3D" id="1.20.1250.20">
    <property type="entry name" value="MFS general substrate transporter like domains"/>
    <property type="match status" value="2"/>
</dbReference>